<feature type="region of interest" description="Disordered" evidence="1">
    <location>
        <begin position="155"/>
        <end position="176"/>
    </location>
</feature>
<name>A0A9W6ZMQ8_9STRA</name>
<sequence length="231" mass="25716">MHAFLSSYHHPKNVAYSRGGGYNNPLVPPSKYAAAHGPHRQAQVDKELRKILKGGGPAKSKDGSKIHLTVTPDRIFIFHHHHHPCIKFRMPPPNPSASSDSRFCKWKLLWWWSAYETATDERVMKAVMSGLSAINGGDDFWEEENEAEVLRPVPVDKGSQSEKRKRAATAASERTNTVKRLKEDNISTATATASDAENDTRWACSTCTFINENPLGLACEICNTERSLTTS</sequence>
<dbReference type="OrthoDB" id="79903at2759"/>
<evidence type="ECO:0000313" key="3">
    <source>
        <dbReference type="Proteomes" id="UP001165085"/>
    </source>
</evidence>
<proteinExistence type="predicted"/>
<protein>
    <recommendedName>
        <fullName evidence="4">RanBP2-type domain-containing protein</fullName>
    </recommendedName>
</protein>
<dbReference type="InterPro" id="IPR036443">
    <property type="entry name" value="Znf_RanBP2_sf"/>
</dbReference>
<dbReference type="Proteomes" id="UP001165085">
    <property type="component" value="Unassembled WGS sequence"/>
</dbReference>
<comment type="caution">
    <text evidence="2">The sequence shown here is derived from an EMBL/GenBank/DDBJ whole genome shotgun (WGS) entry which is preliminary data.</text>
</comment>
<dbReference type="AlphaFoldDB" id="A0A9W6ZMQ8"/>
<dbReference type="SUPFAM" id="SSF90209">
    <property type="entry name" value="Ran binding protein zinc finger-like"/>
    <property type="match status" value="1"/>
</dbReference>
<evidence type="ECO:0000256" key="1">
    <source>
        <dbReference type="SAM" id="MobiDB-lite"/>
    </source>
</evidence>
<organism evidence="2 3">
    <name type="scientific">Triparma strigata</name>
    <dbReference type="NCBI Taxonomy" id="1606541"/>
    <lineage>
        <taxon>Eukaryota</taxon>
        <taxon>Sar</taxon>
        <taxon>Stramenopiles</taxon>
        <taxon>Ochrophyta</taxon>
        <taxon>Bolidophyceae</taxon>
        <taxon>Parmales</taxon>
        <taxon>Triparmaceae</taxon>
        <taxon>Triparma</taxon>
    </lineage>
</organism>
<evidence type="ECO:0008006" key="4">
    <source>
        <dbReference type="Google" id="ProtNLM"/>
    </source>
</evidence>
<dbReference type="Gene3D" id="2.30.30.380">
    <property type="entry name" value="Zn-finger domain of Sec23/24"/>
    <property type="match status" value="1"/>
</dbReference>
<accession>A0A9W6ZMQ8</accession>
<reference evidence="3" key="1">
    <citation type="journal article" date="2023" name="Commun. Biol.">
        <title>Genome analysis of Parmales, the sister group of diatoms, reveals the evolutionary specialization of diatoms from phago-mixotrophs to photoautotrophs.</title>
        <authorList>
            <person name="Ban H."/>
            <person name="Sato S."/>
            <person name="Yoshikawa S."/>
            <person name="Yamada K."/>
            <person name="Nakamura Y."/>
            <person name="Ichinomiya M."/>
            <person name="Sato N."/>
            <person name="Blanc-Mathieu R."/>
            <person name="Endo H."/>
            <person name="Kuwata A."/>
            <person name="Ogata H."/>
        </authorList>
    </citation>
    <scope>NUCLEOTIDE SEQUENCE [LARGE SCALE GENOMIC DNA]</scope>
    <source>
        <strain evidence="3">NIES 3701</strain>
    </source>
</reference>
<keyword evidence="3" id="KW-1185">Reference proteome</keyword>
<gene>
    <name evidence="2" type="ORF">TrST_g8263</name>
</gene>
<dbReference type="EMBL" id="BRXY01000045">
    <property type="protein sequence ID" value="GMH57222.1"/>
    <property type="molecule type" value="Genomic_DNA"/>
</dbReference>
<evidence type="ECO:0000313" key="2">
    <source>
        <dbReference type="EMBL" id="GMH57222.1"/>
    </source>
</evidence>